<organism evidence="1 2">
    <name type="scientific">Natronobacterium texcoconense</name>
    <dbReference type="NCBI Taxonomy" id="1095778"/>
    <lineage>
        <taxon>Archaea</taxon>
        <taxon>Methanobacteriati</taxon>
        <taxon>Methanobacteriota</taxon>
        <taxon>Stenosarchaea group</taxon>
        <taxon>Halobacteria</taxon>
        <taxon>Halobacteriales</taxon>
        <taxon>Natrialbaceae</taxon>
        <taxon>Natronobacterium</taxon>
    </lineage>
</organism>
<dbReference type="RefSeq" id="WP_090378989.1">
    <property type="nucleotide sequence ID" value="NZ_FNLC01000001.1"/>
</dbReference>
<reference evidence="2" key="1">
    <citation type="submission" date="2016-10" db="EMBL/GenBank/DDBJ databases">
        <authorList>
            <person name="Varghese N."/>
            <person name="Submissions S."/>
        </authorList>
    </citation>
    <scope>NUCLEOTIDE SEQUENCE [LARGE SCALE GENOMIC DNA]</scope>
    <source>
        <strain evidence="2">DSM 24767</strain>
    </source>
</reference>
<dbReference type="OrthoDB" id="163123at2157"/>
<dbReference type="STRING" id="1095778.SAMN04489842_1309"/>
<dbReference type="Proteomes" id="UP000198848">
    <property type="component" value="Unassembled WGS sequence"/>
</dbReference>
<name>A0A1H1C8H9_NATTX</name>
<evidence type="ECO:0000313" key="1">
    <source>
        <dbReference type="EMBL" id="SDQ60409.1"/>
    </source>
</evidence>
<dbReference type="AlphaFoldDB" id="A0A1H1C8H9"/>
<keyword evidence="2" id="KW-1185">Reference proteome</keyword>
<evidence type="ECO:0000313" key="2">
    <source>
        <dbReference type="Proteomes" id="UP000198848"/>
    </source>
</evidence>
<gene>
    <name evidence="1" type="ORF">SAMN04489842_1309</name>
</gene>
<protein>
    <submittedName>
        <fullName evidence="1">Uncharacterized protein</fullName>
    </submittedName>
</protein>
<accession>A0A1H1C8H9</accession>
<sequence>MQTVSRRTLLHTAGGVLLGLAAYSSRPNWPGFFGGYLEATPLEPRIDDDEHDQLPPAEFVTPHDDDPLASLEPLQEALRRPSDRIELSRREFGTAFDALEELPVFEPYRHDGYDHSVVARGIYVEDAEYTYRVRLLPQCSEVWWIESLGSPDGRNACHRY</sequence>
<dbReference type="EMBL" id="FNLC01000001">
    <property type="protein sequence ID" value="SDQ60409.1"/>
    <property type="molecule type" value="Genomic_DNA"/>
</dbReference>
<proteinExistence type="predicted"/>